<feature type="transmembrane region" description="Helical" evidence="1">
    <location>
        <begin position="21"/>
        <end position="40"/>
    </location>
</feature>
<proteinExistence type="predicted"/>
<dbReference type="AlphaFoldDB" id="W7T9N6"/>
<organism evidence="2 3">
    <name type="scientific">Nannochloropsis gaditana</name>
    <dbReference type="NCBI Taxonomy" id="72520"/>
    <lineage>
        <taxon>Eukaryota</taxon>
        <taxon>Sar</taxon>
        <taxon>Stramenopiles</taxon>
        <taxon>Ochrophyta</taxon>
        <taxon>Eustigmatophyceae</taxon>
        <taxon>Eustigmatales</taxon>
        <taxon>Monodopsidaceae</taxon>
        <taxon>Nannochloropsis</taxon>
    </lineage>
</organism>
<protein>
    <submittedName>
        <fullName evidence="2">Uncharacterized protein</fullName>
    </submittedName>
</protein>
<gene>
    <name evidence="2" type="ORF">Naga_100748g2</name>
</gene>
<keyword evidence="1" id="KW-0812">Transmembrane</keyword>
<keyword evidence="1" id="KW-0472">Membrane</keyword>
<dbReference type="EMBL" id="AZIL01003266">
    <property type="protein sequence ID" value="EWM20218.1"/>
    <property type="molecule type" value="Genomic_DNA"/>
</dbReference>
<comment type="caution">
    <text evidence="2">The sequence shown here is derived from an EMBL/GenBank/DDBJ whole genome shotgun (WGS) entry which is preliminary data.</text>
</comment>
<sequence>MSSWPVSKNGRFALSPVMLRVIVICVAISTPFNVVMAPYLSMLQLSDKQLSTSHCVLNDPAFPSKSYPQMCFHTESLSERGRPLVAILVAVTTRGLTFDQPNELALFKYLLPSLWLTAECGYDYRVVVGYDEGDPFYDTPAGVEAVQNWIEHCRQCIPGNVGLWMAVHFVSVKNDLKKPGPVFNKMAEAAYDLGADYFYRVNDDTEFLQTWTTPFIQVLEEFGPPYGVVGPLCKHGNTAILTHDFTHRMHMEIFDRLYYPEELSDWWMDDWITSVYGEARTRRMEAVEVIHHVEGTRRYDVDFAHKKVLQALIDKGHQRIEGWRKVNLIPKENGN</sequence>
<dbReference type="SUPFAM" id="SSF53448">
    <property type="entry name" value="Nucleotide-diphospho-sugar transferases"/>
    <property type="match status" value="1"/>
</dbReference>
<name>W7T9N6_9STRA</name>
<evidence type="ECO:0000256" key="1">
    <source>
        <dbReference type="SAM" id="Phobius"/>
    </source>
</evidence>
<reference evidence="2 3" key="1">
    <citation type="journal article" date="2014" name="Mol. Plant">
        <title>Chromosome Scale Genome Assembly and Transcriptome Profiling of Nannochloropsis gaditana in Nitrogen Depletion.</title>
        <authorList>
            <person name="Corteggiani Carpinelli E."/>
            <person name="Telatin A."/>
            <person name="Vitulo N."/>
            <person name="Forcato C."/>
            <person name="D'Angelo M."/>
            <person name="Schiavon R."/>
            <person name="Vezzi A."/>
            <person name="Giacometti G.M."/>
            <person name="Morosinotto T."/>
            <person name="Valle G."/>
        </authorList>
    </citation>
    <scope>NUCLEOTIDE SEQUENCE [LARGE SCALE GENOMIC DNA]</scope>
    <source>
        <strain evidence="2 3">B-31</strain>
    </source>
</reference>
<dbReference type="Proteomes" id="UP000019335">
    <property type="component" value="Unassembled WGS sequence"/>
</dbReference>
<evidence type="ECO:0000313" key="2">
    <source>
        <dbReference type="EMBL" id="EWM20218.1"/>
    </source>
</evidence>
<dbReference type="InterPro" id="IPR029044">
    <property type="entry name" value="Nucleotide-diphossugar_trans"/>
</dbReference>
<dbReference type="OrthoDB" id="10264146at2759"/>
<evidence type="ECO:0000313" key="3">
    <source>
        <dbReference type="Proteomes" id="UP000019335"/>
    </source>
</evidence>
<keyword evidence="3" id="KW-1185">Reference proteome</keyword>
<keyword evidence="1" id="KW-1133">Transmembrane helix</keyword>
<accession>W7T9N6</accession>